<dbReference type="Proteomes" id="UP001146351">
    <property type="component" value="Unassembled WGS sequence"/>
</dbReference>
<evidence type="ECO:0000313" key="2">
    <source>
        <dbReference type="EMBL" id="KAJ5171984.1"/>
    </source>
</evidence>
<keyword evidence="3" id="KW-1185">Reference proteome</keyword>
<comment type="caution">
    <text evidence="2">The sequence shown here is derived from an EMBL/GenBank/DDBJ whole genome shotgun (WGS) entry which is preliminary data.</text>
</comment>
<reference evidence="2" key="2">
    <citation type="journal article" date="2023" name="IMA Fungus">
        <title>Comparative genomic study of the Penicillium genus elucidates a diverse pangenome and 15 lateral gene transfer events.</title>
        <authorList>
            <person name="Petersen C."/>
            <person name="Sorensen T."/>
            <person name="Nielsen M.R."/>
            <person name="Sondergaard T.E."/>
            <person name="Sorensen J.L."/>
            <person name="Fitzpatrick D.A."/>
            <person name="Frisvad J.C."/>
            <person name="Nielsen K.L."/>
        </authorList>
    </citation>
    <scope>NUCLEOTIDE SEQUENCE</scope>
    <source>
        <strain evidence="2">IBT 21917</strain>
    </source>
</reference>
<feature type="compositionally biased region" description="Low complexity" evidence="1">
    <location>
        <begin position="112"/>
        <end position="135"/>
    </location>
</feature>
<feature type="region of interest" description="Disordered" evidence="1">
    <location>
        <begin position="98"/>
        <end position="150"/>
    </location>
</feature>
<evidence type="ECO:0000313" key="3">
    <source>
        <dbReference type="Proteomes" id="UP001146351"/>
    </source>
</evidence>
<sequence>MPEDALGIPPTAPSACQPHPNIPTAKQIAADLKRSGVEVCFVSDSSFNNLSSPGAIPAFQDCSAATRWCRFDMARRNSQTSREIKTEIDSRKEREVIEVSNSGAGQEVRFNGQRSGSSSQVQSQTITDSPSSTPTDESETDFDSDVSAKTEKATAGDIIFIPPQQTSGEKIPVLVANHPSQIKIWPENSAAVVPARDSYHASLRLEHSGRRSPDPVWVVEIVSPCVSLGSPGSVEKACRDAIWQVVLQLQLGH</sequence>
<dbReference type="EMBL" id="JAPQKO010000003">
    <property type="protein sequence ID" value="KAJ5171984.1"/>
    <property type="molecule type" value="Genomic_DNA"/>
</dbReference>
<feature type="region of interest" description="Disordered" evidence="1">
    <location>
        <begin position="1"/>
        <end position="20"/>
    </location>
</feature>
<gene>
    <name evidence="2" type="ORF">N7492_004577</name>
</gene>
<evidence type="ECO:0000256" key="1">
    <source>
        <dbReference type="SAM" id="MobiDB-lite"/>
    </source>
</evidence>
<accession>A0A9W9LQ61</accession>
<name>A0A9W9LQ61_9EURO</name>
<protein>
    <submittedName>
        <fullName evidence="2">Uncharacterized protein</fullName>
    </submittedName>
</protein>
<dbReference type="AlphaFoldDB" id="A0A9W9LQ61"/>
<reference evidence="2" key="1">
    <citation type="submission" date="2022-11" db="EMBL/GenBank/DDBJ databases">
        <authorList>
            <person name="Petersen C."/>
        </authorList>
    </citation>
    <scope>NUCLEOTIDE SEQUENCE</scope>
    <source>
        <strain evidence="2">IBT 21917</strain>
    </source>
</reference>
<proteinExistence type="predicted"/>
<organism evidence="2 3">
    <name type="scientific">Penicillium capsulatum</name>
    <dbReference type="NCBI Taxonomy" id="69766"/>
    <lineage>
        <taxon>Eukaryota</taxon>
        <taxon>Fungi</taxon>
        <taxon>Dikarya</taxon>
        <taxon>Ascomycota</taxon>
        <taxon>Pezizomycotina</taxon>
        <taxon>Eurotiomycetes</taxon>
        <taxon>Eurotiomycetidae</taxon>
        <taxon>Eurotiales</taxon>
        <taxon>Aspergillaceae</taxon>
        <taxon>Penicillium</taxon>
    </lineage>
</organism>